<feature type="coiled-coil region" evidence="1">
    <location>
        <begin position="348"/>
        <end position="375"/>
    </location>
</feature>
<accession>A5DR78</accession>
<organism evidence="4 5">
    <name type="scientific">Meyerozyma guilliermondii (strain ATCC 6260 / CBS 566 / DSM 6381 / JCM 1539 / NBRC 10279 / NRRL Y-324)</name>
    <name type="common">Yeast</name>
    <name type="synonym">Candida guilliermondii</name>
    <dbReference type="NCBI Taxonomy" id="294746"/>
    <lineage>
        <taxon>Eukaryota</taxon>
        <taxon>Fungi</taxon>
        <taxon>Dikarya</taxon>
        <taxon>Ascomycota</taxon>
        <taxon>Saccharomycotina</taxon>
        <taxon>Pichiomycetes</taxon>
        <taxon>Debaryomycetaceae</taxon>
        <taxon>Meyerozyma</taxon>
    </lineage>
</organism>
<dbReference type="PANTHER" id="PTHR39394:SF1">
    <property type="entry name" value="DNAJ HOMOLOGUE SUBFAMILY C MEMBER 28 CONSERVED DOMAIN-CONTAINING PROTEIN"/>
    <property type="match status" value="1"/>
</dbReference>
<dbReference type="AlphaFoldDB" id="A5DR78"/>
<keyword evidence="1" id="KW-0175">Coiled coil</keyword>
<evidence type="ECO:0000313" key="5">
    <source>
        <dbReference type="Proteomes" id="UP000001997"/>
    </source>
</evidence>
<feature type="region of interest" description="Disordered" evidence="2">
    <location>
        <begin position="388"/>
        <end position="415"/>
    </location>
</feature>
<dbReference type="VEuPathDB" id="FungiDB:PGUG_05779"/>
<dbReference type="InParanoid" id="A5DR78"/>
<dbReference type="RefSeq" id="XP_001482016.2">
    <property type="nucleotide sequence ID" value="XM_001481966.1"/>
</dbReference>
<dbReference type="OrthoDB" id="1922282at2759"/>
<name>A5DR78_PICGU</name>
<sequence>MQRICHLHQFQTSATARQSALSERFQQMLEDKLDQPQQKSIIDENPKLKELYDKYSSESQKDSEFKRQHSAQMALLERENLLNGNRHAKYIADTVTKPAWNGSESPLDAHNRMILDSMPPPKPVNNHNRIMSPPKDPKTRMVNAREGSLDYKTGARSEEDNFRELYKERLLGPSMLINSNSPTATMGLAQTMADVRIHSTINRKTGKFDSPSMDSVRGKPLDPKHLANATDTNYFVNQILSNQDVLPPWIESQQTLEREIKSFREDLDNLWTKNMLSQLNPGSNSKLDVLARARPLSKSAYDNSFASKQMPYVNEKIKHINSFIRNYNLMCPSPHLHKFKLVFDSEIRNSFKRSMENLEQSVEAWYEREARAREVRARMNSSRSMFSLFDTAGKSSGPSSSGSSPSSSTQSQPLHFWKSIKEMMRS</sequence>
<feature type="region of interest" description="Disordered" evidence="2">
    <location>
        <begin position="118"/>
        <end position="141"/>
    </location>
</feature>
<reference evidence="4 5" key="1">
    <citation type="journal article" date="2009" name="Nature">
        <title>Evolution of pathogenicity and sexual reproduction in eight Candida genomes.</title>
        <authorList>
            <person name="Butler G."/>
            <person name="Rasmussen M.D."/>
            <person name="Lin M.F."/>
            <person name="Santos M.A."/>
            <person name="Sakthikumar S."/>
            <person name="Munro C.A."/>
            <person name="Rheinbay E."/>
            <person name="Grabherr M."/>
            <person name="Forche A."/>
            <person name="Reedy J.L."/>
            <person name="Agrafioti I."/>
            <person name="Arnaud M.B."/>
            <person name="Bates S."/>
            <person name="Brown A.J."/>
            <person name="Brunke S."/>
            <person name="Costanzo M.C."/>
            <person name="Fitzpatrick D.A."/>
            <person name="de Groot P.W."/>
            <person name="Harris D."/>
            <person name="Hoyer L.L."/>
            <person name="Hube B."/>
            <person name="Klis F.M."/>
            <person name="Kodira C."/>
            <person name="Lennard N."/>
            <person name="Logue M.E."/>
            <person name="Martin R."/>
            <person name="Neiman A.M."/>
            <person name="Nikolaou E."/>
            <person name="Quail M.A."/>
            <person name="Quinn J."/>
            <person name="Santos M.C."/>
            <person name="Schmitzberger F.F."/>
            <person name="Sherlock G."/>
            <person name="Shah P."/>
            <person name="Silverstein K.A."/>
            <person name="Skrzypek M.S."/>
            <person name="Soll D."/>
            <person name="Staggs R."/>
            <person name="Stansfield I."/>
            <person name="Stumpf M.P."/>
            <person name="Sudbery P.E."/>
            <person name="Srikantha T."/>
            <person name="Zeng Q."/>
            <person name="Berman J."/>
            <person name="Berriman M."/>
            <person name="Heitman J."/>
            <person name="Gow N.A."/>
            <person name="Lorenz M.C."/>
            <person name="Birren B.W."/>
            <person name="Kellis M."/>
            <person name="Cuomo C.A."/>
        </authorList>
    </citation>
    <scope>NUCLEOTIDE SEQUENCE [LARGE SCALE GENOMIC DNA]</scope>
    <source>
        <strain evidence="5">ATCC 6260 / CBS 566 / DSM 6381 / JCM 1539 / NBRC 10279 / NRRL Y-324</strain>
    </source>
</reference>
<proteinExistence type="predicted"/>
<evidence type="ECO:0000256" key="1">
    <source>
        <dbReference type="SAM" id="Coils"/>
    </source>
</evidence>
<dbReference type="Proteomes" id="UP000001997">
    <property type="component" value="Unassembled WGS sequence"/>
</dbReference>
<gene>
    <name evidence="4" type="ORF">PGUG_05779</name>
</gene>
<evidence type="ECO:0000256" key="2">
    <source>
        <dbReference type="SAM" id="MobiDB-lite"/>
    </source>
</evidence>
<protein>
    <recommendedName>
        <fullName evidence="3">DnaJ homologue subfamily C member 28 conserved domain-containing protein</fullName>
    </recommendedName>
</protein>
<evidence type="ECO:0000259" key="3">
    <source>
        <dbReference type="Pfam" id="PF09350"/>
    </source>
</evidence>
<dbReference type="KEGG" id="pgu:PGUG_05779"/>
<keyword evidence="5" id="KW-1185">Reference proteome</keyword>
<dbReference type="PANTHER" id="PTHR39394">
    <property type="entry name" value="YALI0E31793P"/>
    <property type="match status" value="1"/>
</dbReference>
<dbReference type="eggNOG" id="ENOG502S3CA">
    <property type="taxonomic scope" value="Eukaryota"/>
</dbReference>
<dbReference type="Pfam" id="PF09350">
    <property type="entry name" value="DJC28_CD"/>
    <property type="match status" value="1"/>
</dbReference>
<dbReference type="GeneID" id="5123903"/>
<dbReference type="OMA" id="DSNYFMN"/>
<feature type="domain" description="DnaJ homologue subfamily C member 28 conserved" evidence="3">
    <location>
        <begin position="192"/>
        <end position="264"/>
    </location>
</feature>
<dbReference type="EMBL" id="CH408162">
    <property type="protein sequence ID" value="EDK41681.2"/>
    <property type="molecule type" value="Genomic_DNA"/>
</dbReference>
<dbReference type="HOGENOM" id="CLU_037974_0_0_1"/>
<feature type="compositionally biased region" description="Low complexity" evidence="2">
    <location>
        <begin position="395"/>
        <end position="408"/>
    </location>
</feature>
<dbReference type="InterPro" id="IPR018961">
    <property type="entry name" value="DnaJ_homolog_subfam-C_membr-28"/>
</dbReference>
<dbReference type="STRING" id="294746.A5DR78"/>
<evidence type="ECO:0000313" key="4">
    <source>
        <dbReference type="EMBL" id="EDK41681.2"/>
    </source>
</evidence>